<dbReference type="OrthoDB" id="4492972at2759"/>
<evidence type="ECO:0000256" key="6">
    <source>
        <dbReference type="ARBA" id="ARBA00023136"/>
    </source>
</evidence>
<comment type="subcellular location">
    <subcellularLocation>
        <location evidence="1">Membrane</location>
        <topology evidence="1">Multi-pass membrane protein</topology>
    </subcellularLocation>
</comment>
<evidence type="ECO:0000256" key="7">
    <source>
        <dbReference type="SAM" id="MobiDB-lite"/>
    </source>
</evidence>
<organism evidence="9 10">
    <name type="scientific">Letharia columbiana</name>
    <dbReference type="NCBI Taxonomy" id="112416"/>
    <lineage>
        <taxon>Eukaryota</taxon>
        <taxon>Fungi</taxon>
        <taxon>Dikarya</taxon>
        <taxon>Ascomycota</taxon>
        <taxon>Pezizomycotina</taxon>
        <taxon>Lecanoromycetes</taxon>
        <taxon>OSLEUM clade</taxon>
        <taxon>Lecanoromycetidae</taxon>
        <taxon>Lecanorales</taxon>
        <taxon>Lecanorineae</taxon>
        <taxon>Parmeliaceae</taxon>
        <taxon>Letharia</taxon>
    </lineage>
</organism>
<evidence type="ECO:0000256" key="5">
    <source>
        <dbReference type="ARBA" id="ARBA00022989"/>
    </source>
</evidence>
<dbReference type="AlphaFoldDB" id="A0A8H6FQ49"/>
<feature type="compositionally biased region" description="Basic and acidic residues" evidence="7">
    <location>
        <begin position="534"/>
        <end position="544"/>
    </location>
</feature>
<dbReference type="EMBL" id="JACCJC010000047">
    <property type="protein sequence ID" value="KAF6232594.1"/>
    <property type="molecule type" value="Genomic_DNA"/>
</dbReference>
<dbReference type="GeneID" id="59290914"/>
<evidence type="ECO:0000256" key="2">
    <source>
        <dbReference type="ARBA" id="ARBA00007520"/>
    </source>
</evidence>
<comment type="caution">
    <text evidence="9">The sequence shown here is derived from an EMBL/GenBank/DDBJ whole genome shotgun (WGS) entry which is preliminary data.</text>
</comment>
<evidence type="ECO:0000256" key="4">
    <source>
        <dbReference type="ARBA" id="ARBA00022692"/>
    </source>
</evidence>
<sequence length="569" mass="61959">MENDSALRAYKYHLLTGAYILVTAGALFRVYRQPYNRNMKIDQIETIFKATTLGAVIAGIGLSGKINKARSAQGDIKYMQSDSARGSQQIFQGRGSQLTYITPRILENVEIERNNLATHGFSSLLRDYSPDIAISNNSPIIFWKSDIANICDRMIFSPFRILQSISKMRRARFNAKASVSLATDSLFKPGVFVQTRIYQPLQGRVGQCIKNLDFSGIILFVGASVSLVMGIAFGGAVYTWKNGQIIGQFFCSGILKILLGLQQSRSVLTTKENSILPVQFLKTYEMCILFAQVAVCIASGIRLLPFVFGAVLRAMINGVVLERYSLYMPWFTVGGVLIASVGGLLYTISPVSSAAKVYGYSVITAIGTGFFGKAPFSGSPGKSRSAPRPLRDSVHQLWQVTGVSLSLSIATSISINQSTDKIALISPNATHSALQALIAWPRTSFFRSQNRPRQQRARIRLTDAAARPSCRRMVIQTALTAPNPRWFVSVLGVSSSQGAAGRRPDLAAEADAQVQSARESGTGLRGCRAAFPPDVDKKQKRTDNKVGCAHLTPPPTSRSAPTHGVLDVD</sequence>
<keyword evidence="5 8" id="KW-1133">Transmembrane helix</keyword>
<evidence type="ECO:0000256" key="8">
    <source>
        <dbReference type="SAM" id="Phobius"/>
    </source>
</evidence>
<comment type="similarity">
    <text evidence="2">Belongs to the major facilitator superfamily. TCR/Tet family.</text>
</comment>
<protein>
    <submittedName>
        <fullName evidence="9">Uncharacterized protein</fullName>
    </submittedName>
</protein>
<feature type="transmembrane region" description="Helical" evidence="8">
    <location>
        <begin position="357"/>
        <end position="376"/>
    </location>
</feature>
<dbReference type="PANTHER" id="PTHR23501">
    <property type="entry name" value="MAJOR FACILITATOR SUPERFAMILY"/>
    <property type="match status" value="1"/>
</dbReference>
<evidence type="ECO:0000256" key="3">
    <source>
        <dbReference type="ARBA" id="ARBA00022448"/>
    </source>
</evidence>
<dbReference type="PANTHER" id="PTHR23501:SF12">
    <property type="entry name" value="MAJOR FACILITATOR SUPERFAMILY (MFS) PROFILE DOMAIN-CONTAINING PROTEIN-RELATED"/>
    <property type="match status" value="1"/>
</dbReference>
<keyword evidence="10" id="KW-1185">Reference proteome</keyword>
<dbReference type="Proteomes" id="UP000578531">
    <property type="component" value="Unassembled WGS sequence"/>
</dbReference>
<evidence type="ECO:0000313" key="10">
    <source>
        <dbReference type="Proteomes" id="UP000578531"/>
    </source>
</evidence>
<proteinExistence type="inferred from homology"/>
<dbReference type="RefSeq" id="XP_037162020.1">
    <property type="nucleotide sequence ID" value="XM_037311153.1"/>
</dbReference>
<feature type="transmembrane region" description="Helical" evidence="8">
    <location>
        <begin position="217"/>
        <end position="239"/>
    </location>
</feature>
<keyword evidence="3" id="KW-0813">Transport</keyword>
<accession>A0A8H6FQ49</accession>
<feature type="transmembrane region" description="Helical" evidence="8">
    <location>
        <begin position="245"/>
        <end position="262"/>
    </location>
</feature>
<keyword evidence="4 8" id="KW-0812">Transmembrane</keyword>
<dbReference type="GO" id="GO:0022857">
    <property type="term" value="F:transmembrane transporter activity"/>
    <property type="evidence" value="ECO:0007669"/>
    <property type="project" value="TreeGrafter"/>
</dbReference>
<dbReference type="GO" id="GO:0005886">
    <property type="term" value="C:plasma membrane"/>
    <property type="evidence" value="ECO:0007669"/>
    <property type="project" value="TreeGrafter"/>
</dbReference>
<feature type="transmembrane region" description="Helical" evidence="8">
    <location>
        <begin position="12"/>
        <end position="31"/>
    </location>
</feature>
<name>A0A8H6FQ49_9LECA</name>
<feature type="region of interest" description="Disordered" evidence="7">
    <location>
        <begin position="516"/>
        <end position="569"/>
    </location>
</feature>
<feature type="transmembrane region" description="Helical" evidence="8">
    <location>
        <begin position="283"/>
        <end position="304"/>
    </location>
</feature>
<gene>
    <name evidence="9" type="ORF">HO173_009262</name>
</gene>
<keyword evidence="6 8" id="KW-0472">Membrane</keyword>
<feature type="transmembrane region" description="Helical" evidence="8">
    <location>
        <begin position="324"/>
        <end position="345"/>
    </location>
</feature>
<evidence type="ECO:0000256" key="1">
    <source>
        <dbReference type="ARBA" id="ARBA00004141"/>
    </source>
</evidence>
<reference evidence="9 10" key="1">
    <citation type="journal article" date="2020" name="Genomics">
        <title>Complete, high-quality genomes from long-read metagenomic sequencing of two wolf lichen thalli reveals enigmatic genome architecture.</title>
        <authorList>
            <person name="McKenzie S.K."/>
            <person name="Walston R.F."/>
            <person name="Allen J.L."/>
        </authorList>
    </citation>
    <scope>NUCLEOTIDE SEQUENCE [LARGE SCALE GENOMIC DNA]</scope>
    <source>
        <strain evidence="9">WasteWater2</strain>
    </source>
</reference>
<evidence type="ECO:0000313" key="9">
    <source>
        <dbReference type="EMBL" id="KAF6232594.1"/>
    </source>
</evidence>